<dbReference type="SUPFAM" id="SSF56112">
    <property type="entry name" value="Protein kinase-like (PK-like)"/>
    <property type="match status" value="1"/>
</dbReference>
<dbReference type="Proteomes" id="UP000536773">
    <property type="component" value="Unassembled WGS sequence"/>
</dbReference>
<dbReference type="Pfam" id="PF00069">
    <property type="entry name" value="Pkinase"/>
    <property type="match status" value="1"/>
</dbReference>
<dbReference type="InterPro" id="IPR011009">
    <property type="entry name" value="Kinase-like_dom_sf"/>
</dbReference>
<gene>
    <name evidence="2" type="ORF">HG933_05055</name>
</gene>
<dbReference type="Gene3D" id="1.10.510.10">
    <property type="entry name" value="Transferase(Phosphotransferase) domain 1"/>
    <property type="match status" value="1"/>
</dbReference>
<dbReference type="GO" id="GO:0004672">
    <property type="term" value="F:protein kinase activity"/>
    <property type="evidence" value="ECO:0007669"/>
    <property type="project" value="InterPro"/>
</dbReference>
<dbReference type="AlphaFoldDB" id="A0A848ETE1"/>
<comment type="caution">
    <text evidence="2">The sequence shown here is derived from an EMBL/GenBank/DDBJ whole genome shotgun (WGS) entry which is preliminary data.</text>
</comment>
<protein>
    <recommendedName>
        <fullName evidence="1">Protein kinase domain-containing protein</fullName>
    </recommendedName>
</protein>
<dbReference type="GO" id="GO:0005524">
    <property type="term" value="F:ATP binding"/>
    <property type="evidence" value="ECO:0007669"/>
    <property type="project" value="InterPro"/>
</dbReference>
<evidence type="ECO:0000259" key="1">
    <source>
        <dbReference type="PROSITE" id="PS50011"/>
    </source>
</evidence>
<dbReference type="PROSITE" id="PS50011">
    <property type="entry name" value="PROTEIN_KINASE_DOM"/>
    <property type="match status" value="1"/>
</dbReference>
<proteinExistence type="predicted"/>
<organism evidence="2 3">
    <name type="scientific">Megasphaera elsdenii</name>
    <dbReference type="NCBI Taxonomy" id="907"/>
    <lineage>
        <taxon>Bacteria</taxon>
        <taxon>Bacillati</taxon>
        <taxon>Bacillota</taxon>
        <taxon>Negativicutes</taxon>
        <taxon>Veillonellales</taxon>
        <taxon>Veillonellaceae</taxon>
        <taxon>Megasphaera</taxon>
    </lineage>
</organism>
<feature type="domain" description="Protein kinase" evidence="1">
    <location>
        <begin position="17"/>
        <end position="327"/>
    </location>
</feature>
<reference evidence="2 3" key="1">
    <citation type="submission" date="2020-04" db="EMBL/GenBank/DDBJ databases">
        <authorList>
            <person name="Hitch T.C.A."/>
            <person name="Wylensek D."/>
            <person name="Clavel T."/>
        </authorList>
    </citation>
    <scope>NUCLEOTIDE SEQUENCE [LARGE SCALE GENOMIC DNA]</scope>
    <source>
        <strain evidence="2 3">WCA-386-APC-2A</strain>
    </source>
</reference>
<dbReference type="EMBL" id="JABBJH010000005">
    <property type="protein sequence ID" value="NMK38747.1"/>
    <property type="molecule type" value="Genomic_DNA"/>
</dbReference>
<accession>A0A848ETE1</accession>
<dbReference type="InterPro" id="IPR000719">
    <property type="entry name" value="Prot_kinase_dom"/>
</dbReference>
<evidence type="ECO:0000313" key="3">
    <source>
        <dbReference type="Proteomes" id="UP000536773"/>
    </source>
</evidence>
<sequence>MIKEEAHQVIDIYNNIYQVTGELSRGGQGVVYRTMVPNVLVKEDFEGDAETNQHYMDLHLLPLPKRLHITLPKVPLGGGKTGYIMELLEDMKSFQEAFADHDESDLHDIQSEMVQGFLSSDEDETRRFGIRFGSLILNGGFRRILRGYLGAAKVLNILHSGGLVYCDFSPNNAFISSDLTKFNVWLIDADNVDFAGNIKNAFMTPDYGAPEVQSGKSHSTFWSDIFAFSSCLFQQLLHIHPFEGEQFEECLDNEEEIEDVESKRNYGVFPYILDEDDASNYNKMAAEMCDWIPDNLWGLFQQTFGQGRLKKAARPLMSEWVVGLAYALDGMVQCQSCKMDYSAADRGGICPYCDEHTPIIRVTSTFPKGNELWRFISESKEDWPIHVPLRIAHGLLMDDEGDPTAFTIRIDKAKNMQIDKVSDDVSIVLPNGNKVFHYKCTDTPAVTFKLVDERRGIISNILIECED</sequence>
<dbReference type="RefSeq" id="WP_169013375.1">
    <property type="nucleotide sequence ID" value="NZ_CALZUV010000057.1"/>
</dbReference>
<evidence type="ECO:0000313" key="2">
    <source>
        <dbReference type="EMBL" id="NMK38747.1"/>
    </source>
</evidence>
<name>A0A848ETE1_MEGEL</name>